<proteinExistence type="predicted"/>
<dbReference type="Pfam" id="PF10546">
    <property type="entry name" value="P63C"/>
    <property type="match status" value="1"/>
</dbReference>
<protein>
    <submittedName>
        <fullName evidence="2">P63C domain-containing protein</fullName>
    </submittedName>
</protein>
<keyword evidence="3" id="KW-1185">Reference proteome</keyword>
<name>A0ABZ2P3U4_9BRAD</name>
<dbReference type="InterPro" id="IPR018874">
    <property type="entry name" value="Phage_Mx8_p63_C"/>
</dbReference>
<organism evidence="2 3">
    <name type="scientific">Bradyrhizobium septentrionale</name>
    <dbReference type="NCBI Taxonomy" id="1404411"/>
    <lineage>
        <taxon>Bacteria</taxon>
        <taxon>Pseudomonadati</taxon>
        <taxon>Pseudomonadota</taxon>
        <taxon>Alphaproteobacteria</taxon>
        <taxon>Hyphomicrobiales</taxon>
        <taxon>Nitrobacteraceae</taxon>
        <taxon>Bradyrhizobium</taxon>
    </lineage>
</organism>
<gene>
    <name evidence="2" type="ORF">WDK88_09250</name>
</gene>
<evidence type="ECO:0000313" key="3">
    <source>
        <dbReference type="Proteomes" id="UP001432046"/>
    </source>
</evidence>
<dbReference type="EMBL" id="CP147711">
    <property type="protein sequence ID" value="WXC81767.1"/>
    <property type="molecule type" value="Genomic_DNA"/>
</dbReference>
<reference evidence="2" key="2">
    <citation type="submission" date="2024-03" db="EMBL/GenBank/DDBJ databases">
        <authorList>
            <person name="Bromfield E.S.P."/>
            <person name="Cloutier S."/>
        </authorList>
    </citation>
    <scope>NUCLEOTIDE SEQUENCE</scope>
    <source>
        <strain evidence="2">5S5</strain>
    </source>
</reference>
<feature type="domain" description="Bacteriophage Mx8 p63 C-terminal" evidence="1">
    <location>
        <begin position="2"/>
        <end position="84"/>
    </location>
</feature>
<evidence type="ECO:0000313" key="2">
    <source>
        <dbReference type="EMBL" id="WXC81767.1"/>
    </source>
</evidence>
<accession>A0ABZ2P3U4</accession>
<sequence>MQPWVQTFPAGYYEELFRLRGLDYPTASLKRPQYFGILTNDVVYKRSAPGVLDELKRVTPKTESGRLKHKLFQRLTTNLGYPKLKEHLGAVVAMVKLSNDWHDFKAKLDRLYPRQDVPTQLSLEYAPEEDSGSPERVRTKSRILHFRVR</sequence>
<dbReference type="Proteomes" id="UP001432046">
    <property type="component" value="Chromosome"/>
</dbReference>
<evidence type="ECO:0000259" key="1">
    <source>
        <dbReference type="Pfam" id="PF10546"/>
    </source>
</evidence>
<reference evidence="2" key="1">
    <citation type="journal article" date="2021" name="Int. J. Syst. Evol. Microbiol.">
        <title>Bradyrhizobium septentrionale sp. nov. (sv. septentrionale) and Bradyrhizobium quebecense sp. nov. (sv. septentrionale) associated with legumes native to Canada possess rearranged symbiosis genes and numerous insertion sequences.</title>
        <authorList>
            <person name="Bromfield E.S.P."/>
            <person name="Cloutier S."/>
        </authorList>
    </citation>
    <scope>NUCLEOTIDE SEQUENCE</scope>
    <source>
        <strain evidence="2">5S5</strain>
    </source>
</reference>
<dbReference type="RefSeq" id="WP_338821939.1">
    <property type="nucleotide sequence ID" value="NZ_CP147708.1"/>
</dbReference>